<dbReference type="RefSeq" id="WP_170143996.1">
    <property type="nucleotide sequence ID" value="NZ_QTUA01000001.1"/>
</dbReference>
<comment type="caution">
    <text evidence="3">The sequence shown here is derived from an EMBL/GenBank/DDBJ whole genome shotgun (WGS) entry which is preliminary data.</text>
</comment>
<reference evidence="3 4" key="1">
    <citation type="submission" date="2018-08" db="EMBL/GenBank/DDBJ databases">
        <title>Sequencing the genomes of 1000 actinobacteria strains.</title>
        <authorList>
            <person name="Klenk H.-P."/>
        </authorList>
    </citation>
    <scope>NUCLEOTIDE SEQUENCE [LARGE SCALE GENOMIC DNA]</scope>
    <source>
        <strain evidence="3 4">DSM 22967</strain>
    </source>
</reference>
<name>A0A3D9UPR8_9MICO</name>
<dbReference type="Gene3D" id="3.40.50.12710">
    <property type="match status" value="1"/>
</dbReference>
<dbReference type="Pfam" id="PF02636">
    <property type="entry name" value="Methyltransf_28"/>
    <property type="match status" value="1"/>
</dbReference>
<dbReference type="InterPro" id="IPR003788">
    <property type="entry name" value="NDUFAF7"/>
</dbReference>
<keyword evidence="4" id="KW-1185">Reference proteome</keyword>
<evidence type="ECO:0000313" key="3">
    <source>
        <dbReference type="EMBL" id="REF29990.1"/>
    </source>
</evidence>
<accession>A0A3D9UPR8</accession>
<dbReference type="AlphaFoldDB" id="A0A3D9UPR8"/>
<evidence type="ECO:0000256" key="1">
    <source>
        <dbReference type="ARBA" id="ARBA00022603"/>
    </source>
</evidence>
<proteinExistence type="predicted"/>
<evidence type="ECO:0000313" key="4">
    <source>
        <dbReference type="Proteomes" id="UP000256253"/>
    </source>
</evidence>
<organism evidence="3 4">
    <name type="scientific">Calidifontibacter indicus</name>
    <dbReference type="NCBI Taxonomy" id="419650"/>
    <lineage>
        <taxon>Bacteria</taxon>
        <taxon>Bacillati</taxon>
        <taxon>Actinomycetota</taxon>
        <taxon>Actinomycetes</taxon>
        <taxon>Micrococcales</taxon>
        <taxon>Dermacoccaceae</taxon>
        <taxon>Calidifontibacter</taxon>
    </lineage>
</organism>
<evidence type="ECO:0000256" key="2">
    <source>
        <dbReference type="ARBA" id="ARBA00022679"/>
    </source>
</evidence>
<keyword evidence="2 3" id="KW-0808">Transferase</keyword>
<dbReference type="EMBL" id="QTUA01000001">
    <property type="protein sequence ID" value="REF29990.1"/>
    <property type="molecule type" value="Genomic_DNA"/>
</dbReference>
<gene>
    <name evidence="3" type="ORF">DFJ65_0980</name>
</gene>
<dbReference type="GO" id="GO:0032259">
    <property type="term" value="P:methylation"/>
    <property type="evidence" value="ECO:0007669"/>
    <property type="project" value="UniProtKB-KW"/>
</dbReference>
<keyword evidence="1 3" id="KW-0489">Methyltransferase</keyword>
<dbReference type="GO" id="GO:0008168">
    <property type="term" value="F:methyltransferase activity"/>
    <property type="evidence" value="ECO:0007669"/>
    <property type="project" value="UniProtKB-KW"/>
</dbReference>
<dbReference type="InterPro" id="IPR038375">
    <property type="entry name" value="NDUFAF7_sf"/>
</dbReference>
<dbReference type="SUPFAM" id="SSF53335">
    <property type="entry name" value="S-adenosyl-L-methionine-dependent methyltransferases"/>
    <property type="match status" value="1"/>
</dbReference>
<dbReference type="InterPro" id="IPR029063">
    <property type="entry name" value="SAM-dependent_MTases_sf"/>
</dbReference>
<protein>
    <submittedName>
        <fullName evidence="3">SAM-dependent MidA family methyltransferase</fullName>
    </submittedName>
</protein>
<sequence length="325" mass="34877">MPTTDAPLRDLPGAWAQALYGPSGFYRQAAGPAGHFVTSAQGLPGVDELLADLVAAVAAAHHLEQIIEIGCGRGELLNLLRERAPHLRLLGVDVVPRPSSLAPGIDWLVSPGAERLPEQLTDLRGALVFAHEWLDVVPCDIAVHTDAGFRLLAVDGDGDLVPDRPLDDAQDTWRRAHWPDGEVVEIGLRRDAAYRDLRSRLSDGLLVCVDYTHTADDRPEGGTFVGYRAGAVCAPRFDGSTDLTAHVAMDCLGADRLLRQHEVADEFLDRPARPDHARAGTDPSGYVAALRARAAWTALTAPGGLGDFRWSFDRVAPVTSSDAAS</sequence>
<dbReference type="Proteomes" id="UP000256253">
    <property type="component" value="Unassembled WGS sequence"/>
</dbReference>